<dbReference type="Gene3D" id="2.70.98.30">
    <property type="entry name" value="Golgi alpha-mannosidase II, domain 4"/>
    <property type="match status" value="1"/>
</dbReference>
<dbReference type="AlphaFoldDB" id="A0A5N3UKZ2"/>
<organism evidence="2 3">
    <name type="scientific">Muntiacus muntjak</name>
    <name type="common">Barking deer</name>
    <name type="synonym">Indian muntjac</name>
    <dbReference type="NCBI Taxonomy" id="9888"/>
    <lineage>
        <taxon>Eukaryota</taxon>
        <taxon>Metazoa</taxon>
        <taxon>Chordata</taxon>
        <taxon>Craniata</taxon>
        <taxon>Vertebrata</taxon>
        <taxon>Euteleostomi</taxon>
        <taxon>Mammalia</taxon>
        <taxon>Eutheria</taxon>
        <taxon>Laurasiatheria</taxon>
        <taxon>Artiodactyla</taxon>
        <taxon>Ruminantia</taxon>
        <taxon>Pecora</taxon>
        <taxon>Cervidae</taxon>
        <taxon>Muntiacinae</taxon>
        <taxon>Muntiacus</taxon>
    </lineage>
</organism>
<dbReference type="EMBL" id="VCEA01010366">
    <property type="protein sequence ID" value="KAB0337306.1"/>
    <property type="molecule type" value="Genomic_DNA"/>
</dbReference>
<feature type="non-terminal residue" evidence="2">
    <location>
        <position position="1"/>
    </location>
</feature>
<proteinExistence type="predicted"/>
<evidence type="ECO:0000313" key="2">
    <source>
        <dbReference type="EMBL" id="KAB0337306.1"/>
    </source>
</evidence>
<dbReference type="Pfam" id="PF07748">
    <property type="entry name" value="Glyco_hydro_38C"/>
    <property type="match status" value="1"/>
</dbReference>
<gene>
    <name evidence="2" type="ORF">FD754_025257</name>
</gene>
<dbReference type="PANTHER" id="PTHR11607:SF28">
    <property type="entry name" value="EPIDIDYMIS-SPECIFIC ALPHA-MANNOSIDASE"/>
    <property type="match status" value="1"/>
</dbReference>
<dbReference type="SUPFAM" id="SSF74650">
    <property type="entry name" value="Galactose mutarotase-like"/>
    <property type="match status" value="1"/>
</dbReference>
<dbReference type="GO" id="GO:0006013">
    <property type="term" value="P:mannose metabolic process"/>
    <property type="evidence" value="ECO:0007669"/>
    <property type="project" value="InterPro"/>
</dbReference>
<protein>
    <recommendedName>
        <fullName evidence="1">Glycosyl hydrolase family 38 C-terminal domain-containing protein</fullName>
    </recommendedName>
</protein>
<evidence type="ECO:0000259" key="1">
    <source>
        <dbReference type="Pfam" id="PF07748"/>
    </source>
</evidence>
<dbReference type="GO" id="GO:0005764">
    <property type="term" value="C:lysosome"/>
    <property type="evidence" value="ECO:0007669"/>
    <property type="project" value="TreeGrafter"/>
</dbReference>
<accession>A0A5N3UKZ2</accession>
<name>A0A5N3UKZ2_MUNMU</name>
<feature type="domain" description="Glycosyl hydrolase family 38 C-terminal" evidence="1">
    <location>
        <begin position="4"/>
        <end position="48"/>
    </location>
</feature>
<dbReference type="PANTHER" id="PTHR11607">
    <property type="entry name" value="ALPHA-MANNOSIDASE"/>
    <property type="match status" value="1"/>
</dbReference>
<comment type="caution">
    <text evidence="2">The sequence shown here is derived from an EMBL/GenBank/DDBJ whole genome shotgun (WGS) entry which is preliminary data.</text>
</comment>
<dbReference type="GO" id="GO:0030246">
    <property type="term" value="F:carbohydrate binding"/>
    <property type="evidence" value="ECO:0007669"/>
    <property type="project" value="InterPro"/>
</dbReference>
<evidence type="ECO:0000313" key="3">
    <source>
        <dbReference type="Proteomes" id="UP000326458"/>
    </source>
</evidence>
<dbReference type="InterPro" id="IPR011682">
    <property type="entry name" value="Glyco_hydro_38_C"/>
</dbReference>
<dbReference type="InterPro" id="IPR011013">
    <property type="entry name" value="Gal_mutarotase_sf_dom"/>
</dbReference>
<dbReference type="Proteomes" id="UP000326458">
    <property type="component" value="Unassembled WGS sequence"/>
</dbReference>
<dbReference type="GO" id="GO:0004559">
    <property type="term" value="F:alpha-mannosidase activity"/>
    <property type="evidence" value="ECO:0007669"/>
    <property type="project" value="InterPro"/>
</dbReference>
<dbReference type="InterPro" id="IPR050843">
    <property type="entry name" value="Glycosyl_Hydrlase_38"/>
</dbReference>
<sequence>NYYPMVQSAFIQDRRSRLVLLSEQAHGVSSQGNGQVEVMLHRRLWNNDKWALENDLTLNDSSVVHPVLWLLLGPWTLTSGLRQRSGLALQHRPVVMLREMNETAHRGSWNGSWKQKAVTLPSSVHLQILSIPGWKYSSNHTKHLQTLRKGAQVLRCPHSLLPPHVSLVPSPSPDKGPSSESSRLCEVTWFPYLPKEGPEALREAGHSASRNKVGLDVVRRCDCVQRGAPSRGSGRASWRRYQLPGTHCSYWGCCPLSAPLTPRFSEDGLTVPQPLPCSRRPT</sequence>
<reference evidence="2 3" key="1">
    <citation type="submission" date="2019-06" db="EMBL/GenBank/DDBJ databases">
        <title>Discovery of a novel chromosome fission-fusion reversal in muntjac.</title>
        <authorList>
            <person name="Mudd A.B."/>
            <person name="Bredeson J.V."/>
            <person name="Baum R."/>
            <person name="Hockemeyer D."/>
            <person name="Rokhsar D.S."/>
        </authorList>
    </citation>
    <scope>NUCLEOTIDE SEQUENCE [LARGE SCALE GENOMIC DNA]</scope>
    <source>
        <strain evidence="2">UTSW_UCB_Mm</strain>
        <tissue evidence="2">Fibroblast cell line</tissue>
    </source>
</reference>
<keyword evidence="3" id="KW-1185">Reference proteome</keyword>